<evidence type="ECO:0000313" key="5">
    <source>
        <dbReference type="Proteomes" id="UP001152799"/>
    </source>
</evidence>
<name>A0A9N9MJ73_9CUCU</name>
<dbReference type="Gene3D" id="3.40.50.1820">
    <property type="entry name" value="alpha/beta hydrolase"/>
    <property type="match status" value="1"/>
</dbReference>
<keyword evidence="5" id="KW-1185">Reference proteome</keyword>
<dbReference type="GO" id="GO:0016787">
    <property type="term" value="F:hydrolase activity"/>
    <property type="evidence" value="ECO:0007669"/>
    <property type="project" value="UniProtKB-KW"/>
</dbReference>
<sequence>MTLLSNTLKLTLRKYSTGKLWQEVSIPVPWGEVRGKWWGPTNLRPVLTLHGWQDNCGSFDRLIPLLDTNKVGFLAIDLPGHGYSSRLPNGFYYNNSTYLLTVKFIQKHFNWAKVSLMGHSLGGLISYVYTMLYPNIVDLLICLDGAKPMINPQGVSMMAKNYDMFLKQNEYVYSDKEPPSYTLEEMKQLVHQPNKGSISLETTPYILHRNIAPSKLYKDKYYFTRDPRLKCGNSSLFSQDEYLAHAQNMTGPMFIAKYKQGSYYEVKENFYEVLDVLKRSSTDCDFNYFEGTHHGHLNNPETIAEMLQRFIQRHNIENRCNNGISPKIVNNNNTQSYLFQ</sequence>
<evidence type="ECO:0000256" key="2">
    <source>
        <dbReference type="ARBA" id="ARBA00022801"/>
    </source>
</evidence>
<dbReference type="PANTHER" id="PTHR43798">
    <property type="entry name" value="MONOACYLGLYCEROL LIPASE"/>
    <property type="match status" value="1"/>
</dbReference>
<evidence type="ECO:0000256" key="1">
    <source>
        <dbReference type="ARBA" id="ARBA00008645"/>
    </source>
</evidence>
<proteinExistence type="inferred from homology"/>
<comment type="similarity">
    <text evidence="1">Belongs to the AB hydrolase superfamily.</text>
</comment>
<evidence type="ECO:0000259" key="3">
    <source>
        <dbReference type="Pfam" id="PF00561"/>
    </source>
</evidence>
<keyword evidence="2" id="KW-0378">Hydrolase</keyword>
<protein>
    <recommendedName>
        <fullName evidence="3">AB hydrolase-1 domain-containing protein</fullName>
    </recommendedName>
</protein>
<dbReference type="AlphaFoldDB" id="A0A9N9MJ73"/>
<evidence type="ECO:0000313" key="4">
    <source>
        <dbReference type="EMBL" id="CAG9763924.1"/>
    </source>
</evidence>
<dbReference type="Pfam" id="PF00561">
    <property type="entry name" value="Abhydrolase_1"/>
    <property type="match status" value="1"/>
</dbReference>
<organism evidence="4 5">
    <name type="scientific">Ceutorhynchus assimilis</name>
    <name type="common">cabbage seed weevil</name>
    <dbReference type="NCBI Taxonomy" id="467358"/>
    <lineage>
        <taxon>Eukaryota</taxon>
        <taxon>Metazoa</taxon>
        <taxon>Ecdysozoa</taxon>
        <taxon>Arthropoda</taxon>
        <taxon>Hexapoda</taxon>
        <taxon>Insecta</taxon>
        <taxon>Pterygota</taxon>
        <taxon>Neoptera</taxon>
        <taxon>Endopterygota</taxon>
        <taxon>Coleoptera</taxon>
        <taxon>Polyphaga</taxon>
        <taxon>Cucujiformia</taxon>
        <taxon>Curculionidae</taxon>
        <taxon>Ceutorhynchinae</taxon>
        <taxon>Ceutorhynchus</taxon>
    </lineage>
</organism>
<dbReference type="PANTHER" id="PTHR43798:SF14">
    <property type="entry name" value="SERINE HYDROLASE-LIKE PROTEIN DDB_G0286239"/>
    <property type="match status" value="1"/>
</dbReference>
<dbReference type="SUPFAM" id="SSF53474">
    <property type="entry name" value="alpha/beta-Hydrolases"/>
    <property type="match status" value="1"/>
</dbReference>
<gene>
    <name evidence="4" type="ORF">CEUTPL_LOCUS4573</name>
</gene>
<reference evidence="4" key="1">
    <citation type="submission" date="2022-01" db="EMBL/GenBank/DDBJ databases">
        <authorList>
            <person name="King R."/>
        </authorList>
    </citation>
    <scope>NUCLEOTIDE SEQUENCE</scope>
</reference>
<dbReference type="InterPro" id="IPR050266">
    <property type="entry name" value="AB_hydrolase_sf"/>
</dbReference>
<dbReference type="GO" id="GO:0016020">
    <property type="term" value="C:membrane"/>
    <property type="evidence" value="ECO:0007669"/>
    <property type="project" value="TreeGrafter"/>
</dbReference>
<accession>A0A9N9MJ73</accession>
<dbReference type="Proteomes" id="UP001152799">
    <property type="component" value="Chromosome 16"/>
</dbReference>
<feature type="domain" description="AB hydrolase-1" evidence="3">
    <location>
        <begin position="45"/>
        <end position="166"/>
    </location>
</feature>
<dbReference type="EMBL" id="OU892292">
    <property type="protein sequence ID" value="CAG9763924.1"/>
    <property type="molecule type" value="Genomic_DNA"/>
</dbReference>
<dbReference type="InterPro" id="IPR029058">
    <property type="entry name" value="AB_hydrolase_fold"/>
</dbReference>
<dbReference type="InterPro" id="IPR000073">
    <property type="entry name" value="AB_hydrolase_1"/>
</dbReference>
<dbReference type="OrthoDB" id="190201at2759"/>